<keyword evidence="1" id="KW-0812">Transmembrane</keyword>
<dbReference type="RefSeq" id="WP_046871888.1">
    <property type="nucleotide sequence ID" value="NZ_BAAAXI010000172.1"/>
</dbReference>
<evidence type="ECO:0000313" key="2">
    <source>
        <dbReference type="EMBL" id="AMV62912.1"/>
    </source>
</evidence>
<feature type="transmembrane region" description="Helical" evidence="1">
    <location>
        <begin position="39"/>
        <end position="55"/>
    </location>
</feature>
<dbReference type="EMBL" id="CP012275">
    <property type="protein sequence ID" value="AMV62912.1"/>
    <property type="molecule type" value="Genomic_DNA"/>
</dbReference>
<evidence type="ECO:0000313" key="3">
    <source>
        <dbReference type="Proteomes" id="UP000076405"/>
    </source>
</evidence>
<evidence type="ECO:0000256" key="1">
    <source>
        <dbReference type="SAM" id="Phobius"/>
    </source>
</evidence>
<proteinExistence type="predicted"/>
<dbReference type="Proteomes" id="UP000076405">
    <property type="component" value="Chromosome"/>
</dbReference>
<name>A0AAC9B286_9LACO</name>
<organism evidence="2 3">
    <name type="scientific">Pediococcus damnosus</name>
    <dbReference type="NCBI Taxonomy" id="51663"/>
    <lineage>
        <taxon>Bacteria</taxon>
        <taxon>Bacillati</taxon>
        <taxon>Bacillota</taxon>
        <taxon>Bacilli</taxon>
        <taxon>Lactobacillales</taxon>
        <taxon>Lactobacillaceae</taxon>
        <taxon>Pediococcus</taxon>
    </lineage>
</organism>
<feature type="transmembrane region" description="Helical" evidence="1">
    <location>
        <begin position="16"/>
        <end position="33"/>
    </location>
</feature>
<accession>A0AAC9B286</accession>
<gene>
    <name evidence="2" type="ORF">ADU70_1428</name>
</gene>
<reference evidence="2 3" key="1">
    <citation type="journal article" date="2016" name="PLoS ONE">
        <title>The Identification of Novel Diagnostic Marker Genes for the Detection of Beer Spoiling Pediococcus damnosus Strains Using the BlAst Diagnostic Gene findEr.</title>
        <authorList>
            <person name="Behr J."/>
            <person name="Geissler A.J."/>
            <person name="Schmid J."/>
            <person name="Zehe A."/>
            <person name="Vogel R.F."/>
        </authorList>
    </citation>
    <scope>NUCLEOTIDE SEQUENCE [LARGE SCALE GENOMIC DNA]</scope>
    <source>
        <strain evidence="2 3">TMW 2.1533</strain>
    </source>
</reference>
<sequence>MSEYFKGLFKRTPKEWAIILGTGIVLALLEVFVFSKSTVLPFVLFILWCLLIDYIDARGKKSKEK</sequence>
<keyword evidence="1" id="KW-1133">Transmembrane helix</keyword>
<dbReference type="AlphaFoldDB" id="A0AAC9B286"/>
<protein>
    <submittedName>
        <fullName evidence="2">Uncharacterized protein</fullName>
    </submittedName>
</protein>
<dbReference type="GeneID" id="57276789"/>
<keyword evidence="1" id="KW-0472">Membrane</keyword>